<keyword evidence="7" id="KW-1015">Disulfide bond</keyword>
<dbReference type="Pfam" id="PF00001">
    <property type="entry name" value="7tm_1"/>
    <property type="match status" value="1"/>
</dbReference>
<sequence>MLGKWQTSLQAWLRLSHLSHDSAASQTNNSDLLIKVHANNYILAHEHSNPPLDLPPYRVAGIIILCFLTVVMVIANLLSICTIATNPILRQSSYYTFVFSLAVVDFLIGVVIMPIYIIWEYFGEWPFDGVSCDIVTALDIAFSDISTYSLVLIAVDKYIYITQPFIYHRKITVVRSCLLVATVWIVWILFGFISVFGGIALDIQSKSLFSDPCIFIMEDIYNGVTACVAFVIPFTILTYTGVRIYCIAHLHLRKISRCYPIPPVIDTASFVELETHQPQTLENSHAEHLQPKQHNNGCRSSDASIRSDNLKKRTRFCKPLGTVVTSIVFFLFMCAPYWIATVSDIFCHCVAPWIYEDILAVVFNLNSLVNPFIYTMTDRPYRAAVKRLLMKCQAALCKRKKDKF</sequence>
<evidence type="ECO:0000256" key="6">
    <source>
        <dbReference type="ARBA" id="ARBA00023136"/>
    </source>
</evidence>
<evidence type="ECO:0000256" key="10">
    <source>
        <dbReference type="SAM" id="MobiDB-lite"/>
    </source>
</evidence>
<feature type="transmembrane region" description="Helical" evidence="11">
    <location>
        <begin position="220"/>
        <end position="246"/>
    </location>
</feature>
<keyword evidence="8 13" id="KW-0675">Receptor</keyword>
<name>K1REB6_MAGGI</name>
<dbReference type="HOGENOM" id="CLU_681976_0_0_1"/>
<accession>K1REB6</accession>
<evidence type="ECO:0000256" key="2">
    <source>
        <dbReference type="ARBA" id="ARBA00022475"/>
    </source>
</evidence>
<dbReference type="InterPro" id="IPR017452">
    <property type="entry name" value="GPCR_Rhodpsn_7TM"/>
</dbReference>
<keyword evidence="9" id="KW-0807">Transducer</keyword>
<feature type="transmembrane region" description="Helical" evidence="11">
    <location>
        <begin position="176"/>
        <end position="200"/>
    </location>
</feature>
<feature type="transmembrane region" description="Helical" evidence="11">
    <location>
        <begin position="59"/>
        <end position="82"/>
    </location>
</feature>
<keyword evidence="5" id="KW-0297">G-protein coupled receptor</keyword>
<dbReference type="SUPFAM" id="SSF81321">
    <property type="entry name" value="Family A G protein-coupled receptor-like"/>
    <property type="match status" value="1"/>
</dbReference>
<dbReference type="GO" id="GO:0071880">
    <property type="term" value="P:adenylate cyclase-activating adrenergic receptor signaling pathway"/>
    <property type="evidence" value="ECO:0007669"/>
    <property type="project" value="TreeGrafter"/>
</dbReference>
<proteinExistence type="predicted"/>
<feature type="region of interest" description="Disordered" evidence="10">
    <location>
        <begin position="284"/>
        <end position="304"/>
    </location>
</feature>
<keyword evidence="2" id="KW-1003">Cell membrane</keyword>
<evidence type="ECO:0000256" key="4">
    <source>
        <dbReference type="ARBA" id="ARBA00022989"/>
    </source>
</evidence>
<evidence type="ECO:0000256" key="5">
    <source>
        <dbReference type="ARBA" id="ARBA00023040"/>
    </source>
</evidence>
<feature type="transmembrane region" description="Helical" evidence="11">
    <location>
        <begin position="320"/>
        <end position="339"/>
    </location>
</feature>
<comment type="subcellular location">
    <subcellularLocation>
        <location evidence="1">Cell membrane</location>
        <topology evidence="1">Multi-pass membrane protein</topology>
    </subcellularLocation>
</comment>
<evidence type="ECO:0000256" key="7">
    <source>
        <dbReference type="ARBA" id="ARBA00023157"/>
    </source>
</evidence>
<evidence type="ECO:0000256" key="8">
    <source>
        <dbReference type="ARBA" id="ARBA00023170"/>
    </source>
</evidence>
<dbReference type="GO" id="GO:0043410">
    <property type="term" value="P:positive regulation of MAPK cascade"/>
    <property type="evidence" value="ECO:0007669"/>
    <property type="project" value="TreeGrafter"/>
</dbReference>
<evidence type="ECO:0000313" key="13">
    <source>
        <dbReference type="EMBL" id="EKC39715.1"/>
    </source>
</evidence>
<feature type="transmembrane region" description="Helical" evidence="11">
    <location>
        <begin position="94"/>
        <end position="119"/>
    </location>
</feature>
<evidence type="ECO:0000256" key="1">
    <source>
        <dbReference type="ARBA" id="ARBA00004651"/>
    </source>
</evidence>
<evidence type="ECO:0000256" key="9">
    <source>
        <dbReference type="ARBA" id="ARBA00023224"/>
    </source>
</evidence>
<reference evidence="13" key="1">
    <citation type="journal article" date="2012" name="Nature">
        <title>The oyster genome reveals stress adaptation and complexity of shell formation.</title>
        <authorList>
            <person name="Zhang G."/>
            <person name="Fang X."/>
            <person name="Guo X."/>
            <person name="Li L."/>
            <person name="Luo R."/>
            <person name="Xu F."/>
            <person name="Yang P."/>
            <person name="Zhang L."/>
            <person name="Wang X."/>
            <person name="Qi H."/>
            <person name="Xiong Z."/>
            <person name="Que H."/>
            <person name="Xie Y."/>
            <person name="Holland P.W."/>
            <person name="Paps J."/>
            <person name="Zhu Y."/>
            <person name="Wu F."/>
            <person name="Chen Y."/>
            <person name="Wang J."/>
            <person name="Peng C."/>
            <person name="Meng J."/>
            <person name="Yang L."/>
            <person name="Liu J."/>
            <person name="Wen B."/>
            <person name="Zhang N."/>
            <person name="Huang Z."/>
            <person name="Zhu Q."/>
            <person name="Feng Y."/>
            <person name="Mount A."/>
            <person name="Hedgecock D."/>
            <person name="Xu Z."/>
            <person name="Liu Y."/>
            <person name="Domazet-Loso T."/>
            <person name="Du Y."/>
            <person name="Sun X."/>
            <person name="Zhang S."/>
            <person name="Liu B."/>
            <person name="Cheng P."/>
            <person name="Jiang X."/>
            <person name="Li J."/>
            <person name="Fan D."/>
            <person name="Wang W."/>
            <person name="Fu W."/>
            <person name="Wang T."/>
            <person name="Wang B."/>
            <person name="Zhang J."/>
            <person name="Peng Z."/>
            <person name="Li Y."/>
            <person name="Li N."/>
            <person name="Wang J."/>
            <person name="Chen M."/>
            <person name="He Y."/>
            <person name="Tan F."/>
            <person name="Song X."/>
            <person name="Zheng Q."/>
            <person name="Huang R."/>
            <person name="Yang H."/>
            <person name="Du X."/>
            <person name="Chen L."/>
            <person name="Yang M."/>
            <person name="Gaffney P.M."/>
            <person name="Wang S."/>
            <person name="Luo L."/>
            <person name="She Z."/>
            <person name="Ming Y."/>
            <person name="Huang W."/>
            <person name="Zhang S."/>
            <person name="Huang B."/>
            <person name="Zhang Y."/>
            <person name="Qu T."/>
            <person name="Ni P."/>
            <person name="Miao G."/>
            <person name="Wang J."/>
            <person name="Wang Q."/>
            <person name="Steinberg C.E."/>
            <person name="Wang H."/>
            <person name="Li N."/>
            <person name="Qian L."/>
            <person name="Zhang G."/>
            <person name="Li Y."/>
            <person name="Yang H."/>
            <person name="Liu X."/>
            <person name="Wang J."/>
            <person name="Yin Y."/>
            <person name="Wang J."/>
        </authorList>
    </citation>
    <scope>NUCLEOTIDE SEQUENCE [LARGE SCALE GENOMIC DNA]</scope>
    <source>
        <strain evidence="13">05x7-T-G4-1.051#20</strain>
    </source>
</reference>
<feature type="transmembrane region" description="Helical" evidence="11">
    <location>
        <begin position="134"/>
        <end position="155"/>
    </location>
</feature>
<dbReference type="GO" id="GO:0005886">
    <property type="term" value="C:plasma membrane"/>
    <property type="evidence" value="ECO:0007669"/>
    <property type="project" value="UniProtKB-SubCell"/>
</dbReference>
<protein>
    <submittedName>
        <fullName evidence="13">Beta-1 adrenergic receptor</fullName>
    </submittedName>
</protein>
<organism evidence="13">
    <name type="scientific">Magallana gigas</name>
    <name type="common">Pacific oyster</name>
    <name type="synonym">Crassostrea gigas</name>
    <dbReference type="NCBI Taxonomy" id="29159"/>
    <lineage>
        <taxon>Eukaryota</taxon>
        <taxon>Metazoa</taxon>
        <taxon>Spiralia</taxon>
        <taxon>Lophotrochozoa</taxon>
        <taxon>Mollusca</taxon>
        <taxon>Bivalvia</taxon>
        <taxon>Autobranchia</taxon>
        <taxon>Pteriomorphia</taxon>
        <taxon>Ostreida</taxon>
        <taxon>Ostreoidea</taxon>
        <taxon>Ostreidae</taxon>
        <taxon>Magallana</taxon>
    </lineage>
</organism>
<feature type="domain" description="G-protein coupled receptors family 1 profile" evidence="12">
    <location>
        <begin position="75"/>
        <end position="374"/>
    </location>
</feature>
<dbReference type="InParanoid" id="K1REB6"/>
<gene>
    <name evidence="13" type="ORF">CGI_10018132</name>
</gene>
<keyword evidence="6 11" id="KW-0472">Membrane</keyword>
<dbReference type="PANTHER" id="PTHR24248:SF199">
    <property type="entry name" value="IP13425P-RELATED"/>
    <property type="match status" value="1"/>
</dbReference>
<feature type="compositionally biased region" description="Polar residues" evidence="10">
    <location>
        <begin position="292"/>
        <end position="304"/>
    </location>
</feature>
<dbReference type="PROSITE" id="PS50262">
    <property type="entry name" value="G_PROTEIN_RECEP_F1_2"/>
    <property type="match status" value="1"/>
</dbReference>
<dbReference type="GO" id="GO:0004993">
    <property type="term" value="F:G protein-coupled serotonin receptor activity"/>
    <property type="evidence" value="ECO:0007669"/>
    <property type="project" value="UniProtKB-ARBA"/>
</dbReference>
<evidence type="ECO:0000256" key="3">
    <source>
        <dbReference type="ARBA" id="ARBA00022692"/>
    </source>
</evidence>
<evidence type="ECO:0000256" key="11">
    <source>
        <dbReference type="SAM" id="Phobius"/>
    </source>
</evidence>
<dbReference type="PRINTS" id="PR00237">
    <property type="entry name" value="GPCRRHODOPSN"/>
</dbReference>
<dbReference type="AlphaFoldDB" id="K1REB6"/>
<keyword evidence="3 11" id="KW-0812">Transmembrane</keyword>
<keyword evidence="4 11" id="KW-1133">Transmembrane helix</keyword>
<evidence type="ECO:0000259" key="12">
    <source>
        <dbReference type="PROSITE" id="PS50262"/>
    </source>
</evidence>
<dbReference type="InterPro" id="IPR000276">
    <property type="entry name" value="GPCR_Rhodpsn"/>
</dbReference>
<dbReference type="PANTHER" id="PTHR24248">
    <property type="entry name" value="ADRENERGIC RECEPTOR-RELATED G-PROTEIN COUPLED RECEPTOR"/>
    <property type="match status" value="1"/>
</dbReference>
<dbReference type="EMBL" id="JH818281">
    <property type="protein sequence ID" value="EKC39715.1"/>
    <property type="molecule type" value="Genomic_DNA"/>
</dbReference>
<dbReference type="Gene3D" id="1.20.1070.10">
    <property type="entry name" value="Rhodopsin 7-helix transmembrane proteins"/>
    <property type="match status" value="1"/>
</dbReference>